<feature type="compositionally biased region" description="Basic and acidic residues" evidence="1">
    <location>
        <begin position="580"/>
        <end position="606"/>
    </location>
</feature>
<feature type="compositionally biased region" description="Pro residues" evidence="1">
    <location>
        <begin position="841"/>
        <end position="853"/>
    </location>
</feature>
<keyword evidence="3" id="KW-1185">Reference proteome</keyword>
<evidence type="ECO:0000313" key="2">
    <source>
        <dbReference type="EMBL" id="KAL1503446.1"/>
    </source>
</evidence>
<feature type="compositionally biased region" description="Low complexity" evidence="1">
    <location>
        <begin position="448"/>
        <end position="457"/>
    </location>
</feature>
<feature type="region of interest" description="Disordered" evidence="1">
    <location>
        <begin position="781"/>
        <end position="867"/>
    </location>
</feature>
<gene>
    <name evidence="2" type="ORF">AB1Y20_011933</name>
</gene>
<accession>A0AB34IM06</accession>
<evidence type="ECO:0000256" key="1">
    <source>
        <dbReference type="SAM" id="MobiDB-lite"/>
    </source>
</evidence>
<dbReference type="Proteomes" id="UP001515480">
    <property type="component" value="Unassembled WGS sequence"/>
</dbReference>
<feature type="compositionally biased region" description="Pro residues" evidence="1">
    <location>
        <begin position="917"/>
        <end position="931"/>
    </location>
</feature>
<feature type="region of interest" description="Disordered" evidence="1">
    <location>
        <begin position="699"/>
        <end position="733"/>
    </location>
</feature>
<dbReference type="AlphaFoldDB" id="A0AB34IM06"/>
<feature type="compositionally biased region" description="Pro residues" evidence="1">
    <location>
        <begin position="788"/>
        <end position="810"/>
    </location>
</feature>
<organism evidence="2 3">
    <name type="scientific">Prymnesium parvum</name>
    <name type="common">Toxic golden alga</name>
    <dbReference type="NCBI Taxonomy" id="97485"/>
    <lineage>
        <taxon>Eukaryota</taxon>
        <taxon>Haptista</taxon>
        <taxon>Haptophyta</taxon>
        <taxon>Prymnesiophyceae</taxon>
        <taxon>Prymnesiales</taxon>
        <taxon>Prymnesiaceae</taxon>
        <taxon>Prymnesium</taxon>
    </lineage>
</organism>
<feature type="compositionally biased region" description="Basic and acidic residues" evidence="1">
    <location>
        <begin position="478"/>
        <end position="491"/>
    </location>
</feature>
<feature type="region of interest" description="Disordered" evidence="1">
    <location>
        <begin position="358"/>
        <end position="412"/>
    </location>
</feature>
<feature type="region of interest" description="Disordered" evidence="1">
    <location>
        <begin position="478"/>
        <end position="609"/>
    </location>
</feature>
<feature type="region of interest" description="Disordered" evidence="1">
    <location>
        <begin position="910"/>
        <end position="949"/>
    </location>
</feature>
<feature type="compositionally biased region" description="Basic and acidic residues" evidence="1">
    <location>
        <begin position="358"/>
        <end position="395"/>
    </location>
</feature>
<feature type="compositionally biased region" description="Acidic residues" evidence="1">
    <location>
        <begin position="396"/>
        <end position="406"/>
    </location>
</feature>
<feature type="compositionally biased region" description="Basic and acidic residues" evidence="1">
    <location>
        <begin position="858"/>
        <end position="867"/>
    </location>
</feature>
<dbReference type="EMBL" id="JBGBPQ010000021">
    <property type="protein sequence ID" value="KAL1503446.1"/>
    <property type="molecule type" value="Genomic_DNA"/>
</dbReference>
<feature type="compositionally biased region" description="Basic and acidic residues" evidence="1">
    <location>
        <begin position="543"/>
        <end position="568"/>
    </location>
</feature>
<evidence type="ECO:0000313" key="3">
    <source>
        <dbReference type="Proteomes" id="UP001515480"/>
    </source>
</evidence>
<feature type="compositionally biased region" description="Low complexity" evidence="1">
    <location>
        <begin position="811"/>
        <end position="822"/>
    </location>
</feature>
<protein>
    <recommendedName>
        <fullName evidence="4">Fanconi-associated nuclease</fullName>
    </recommendedName>
</protein>
<feature type="compositionally biased region" description="Gly residues" evidence="1">
    <location>
        <begin position="492"/>
        <end position="501"/>
    </location>
</feature>
<sequence>MARQSGRLGVGAVLEVAETHADGVTSWRSAKLVRQLGDGRFLACVAGQLAELRAEAEGADWRRVAPALRAAASASCAAAAAWRALPPPPLVRLVRRAALARRPSLSWAQALPALEQLRAHVRGGAALLDAPAVARLCGALGLQVCGAARRDLSRLRALPPEASCLALFALETLLGVLGARSLLWRSLGASPPLDVDAARLAAFAAEHSAALSRDDQLLLAALHAELLEPHAPPAELLGRLEATRRSFAGGGALLDGAFLNGLALSPPGEEWFEPQRLLAAEEGEARVWQRRARRAVEAVAAAVGPGSMLAAFVGGGEQPVELHSQVLREFLQQESVDESARRVVTSLCRAVSEREVAESRRRKEEERKRREAERRRREAERKQAKLDARARRLASEEGEEAGDVSGEEEKRRAGEAALKRQWRLLEVDARWSAAGVEESSSEEEASDEAAGAAVNGEGESECDEAELCHSMLRVAVPRWERRGEVGGREGKAQGGEGGEAGGKQRQGQSEWWEAGSEGGRSQREGGGTKRKRREADEVVSDGEDARLPEGESGEEKRRTFAAERRVGEEGAEEGKDEEEMVGKARENGEESEKGGRWCDERGREARGVNGTGGGGAFMYDLLTLRQLAEEVYASVLRNRSGHLDWAALARQMNARRRGQRQMQADEVHRLWRWLAYAEASRAAPGGGRPEAARRLEPKAAASVDLPTASDITSTVEQESAHAPPAPSPHKGKLIEGTGQLLSRFPHRAKRKLVEDTGEPLSRITPPSLAAVRLSDDSDLESFVGAHADPPPRPPPARPRAPRPPHWPPHGTPRLPSRAAAAGVPPPAIPPDGRGPLHIAGVPPPLSPAAPPPAAAAAKSREAARPWSDEDVRAALEVAEAHGSKSVPADVRAELERKLQRPWHAIRSKVERVQKLGAPPPIPPPKPLPSRPPQRKPPQRKPPPPPFEKPFKHAALNAVWAMGKALYTKREDYDTTIHGWCMAVRVRPPPASRSFEAPHRRMYFWPPSCRSRKISMALSSLKLLKAALQREDAHSSGACSWVAPALHELIEVAVFEPVAEGAAPSDDMATEWRMAQVRQVLPDGLFQACVHDAAGRPDEEFLEWFSRDDEGIDWRRRKAELTSFNGARAPKTEAHVVRRALTS</sequence>
<evidence type="ECO:0008006" key="4">
    <source>
        <dbReference type="Google" id="ProtNLM"/>
    </source>
</evidence>
<proteinExistence type="predicted"/>
<feature type="region of interest" description="Disordered" evidence="1">
    <location>
        <begin position="434"/>
        <end position="465"/>
    </location>
</feature>
<reference evidence="2 3" key="1">
    <citation type="journal article" date="2024" name="Science">
        <title>Giant polyketide synthase enzymes in the biosynthesis of giant marine polyether toxins.</title>
        <authorList>
            <person name="Fallon T.R."/>
            <person name="Shende V.V."/>
            <person name="Wierzbicki I.H."/>
            <person name="Pendleton A.L."/>
            <person name="Watervoot N.F."/>
            <person name="Auber R.P."/>
            <person name="Gonzalez D.J."/>
            <person name="Wisecaver J.H."/>
            <person name="Moore B.S."/>
        </authorList>
    </citation>
    <scope>NUCLEOTIDE SEQUENCE [LARGE SCALE GENOMIC DNA]</scope>
    <source>
        <strain evidence="2 3">12B1</strain>
    </source>
</reference>
<comment type="caution">
    <text evidence="2">The sequence shown here is derived from an EMBL/GenBank/DDBJ whole genome shotgun (WGS) entry which is preliminary data.</text>
</comment>
<name>A0AB34IM06_PRYPA</name>
<feature type="compositionally biased region" description="Acidic residues" evidence="1">
    <location>
        <begin position="569"/>
        <end position="579"/>
    </location>
</feature>